<dbReference type="Proteomes" id="UP000095563">
    <property type="component" value="Unassembled WGS sequence"/>
</dbReference>
<keyword evidence="3" id="KW-1003">Cell membrane</keyword>
<sequence>MAYLFLAAAIILELVATMVLNYSEGFTKFYPTISCILLYIACFFCLSRALLNLNLSIAYATWCGVGIVVSTLISVFIFKQGITGMGVLGIILVVAGCVILNLYGSVH</sequence>
<gene>
    <name evidence="9" type="primary">qacC</name>
    <name evidence="9" type="ORF">ERS852568_00294</name>
</gene>
<dbReference type="InterPro" id="IPR045324">
    <property type="entry name" value="Small_multidrug_res"/>
</dbReference>
<dbReference type="SUPFAM" id="SSF103481">
    <property type="entry name" value="Multidrug resistance efflux transporter EmrE"/>
    <property type="match status" value="1"/>
</dbReference>
<feature type="transmembrane region" description="Helical" evidence="8">
    <location>
        <begin position="6"/>
        <end position="22"/>
    </location>
</feature>
<evidence type="ECO:0000256" key="5">
    <source>
        <dbReference type="ARBA" id="ARBA00022989"/>
    </source>
</evidence>
<feature type="transmembrane region" description="Helical" evidence="8">
    <location>
        <begin position="29"/>
        <end position="51"/>
    </location>
</feature>
<name>A0A174PWC1_9CLOT</name>
<dbReference type="InterPro" id="IPR000390">
    <property type="entry name" value="Small_drug/metabolite_transptr"/>
</dbReference>
<dbReference type="AlphaFoldDB" id="A0A174PWC1"/>
<evidence type="ECO:0000256" key="6">
    <source>
        <dbReference type="ARBA" id="ARBA00023136"/>
    </source>
</evidence>
<feature type="transmembrane region" description="Helical" evidence="8">
    <location>
        <begin position="57"/>
        <end position="78"/>
    </location>
</feature>
<dbReference type="PANTHER" id="PTHR30561:SF1">
    <property type="entry name" value="MULTIDRUG TRANSPORTER EMRE"/>
    <property type="match status" value="1"/>
</dbReference>
<keyword evidence="4 7" id="KW-0812">Transmembrane</keyword>
<dbReference type="PANTHER" id="PTHR30561">
    <property type="entry name" value="SMR FAMILY PROTON-DEPENDENT DRUG EFFLUX TRANSPORTER SUGE"/>
    <property type="match status" value="1"/>
</dbReference>
<evidence type="ECO:0000256" key="2">
    <source>
        <dbReference type="ARBA" id="ARBA00022448"/>
    </source>
</evidence>
<dbReference type="InterPro" id="IPR037185">
    <property type="entry name" value="EmrE-like"/>
</dbReference>
<proteinExistence type="inferred from homology"/>
<keyword evidence="5 8" id="KW-1133">Transmembrane helix</keyword>
<dbReference type="GO" id="GO:0022857">
    <property type="term" value="F:transmembrane transporter activity"/>
    <property type="evidence" value="ECO:0007669"/>
    <property type="project" value="InterPro"/>
</dbReference>
<evidence type="ECO:0000256" key="7">
    <source>
        <dbReference type="RuleBase" id="RU003942"/>
    </source>
</evidence>
<protein>
    <submittedName>
        <fullName evidence="9">Smr family multidrug resistance protein</fullName>
    </submittedName>
</protein>
<evidence type="ECO:0000256" key="3">
    <source>
        <dbReference type="ARBA" id="ARBA00022475"/>
    </source>
</evidence>
<dbReference type="Gene3D" id="1.10.3730.20">
    <property type="match status" value="1"/>
</dbReference>
<accession>A0A174PWC1</accession>
<dbReference type="Pfam" id="PF00893">
    <property type="entry name" value="Multi_Drug_Res"/>
    <property type="match status" value="1"/>
</dbReference>
<comment type="subcellular location">
    <subcellularLocation>
        <location evidence="1 7">Cell membrane</location>
        <topology evidence="1 7">Multi-pass membrane protein</topology>
    </subcellularLocation>
</comment>
<evidence type="ECO:0000313" key="10">
    <source>
        <dbReference type="Proteomes" id="UP000095563"/>
    </source>
</evidence>
<keyword evidence="2" id="KW-0813">Transport</keyword>
<reference evidence="9 10" key="1">
    <citation type="submission" date="2015-09" db="EMBL/GenBank/DDBJ databases">
        <authorList>
            <consortium name="Pathogen Informatics"/>
        </authorList>
    </citation>
    <scope>NUCLEOTIDE SEQUENCE [LARGE SCALE GENOMIC DNA]</scope>
    <source>
        <strain evidence="9 10">2789STDY5834956</strain>
    </source>
</reference>
<evidence type="ECO:0000256" key="1">
    <source>
        <dbReference type="ARBA" id="ARBA00004651"/>
    </source>
</evidence>
<keyword evidence="6 8" id="KW-0472">Membrane</keyword>
<dbReference type="RefSeq" id="WP_055206213.1">
    <property type="nucleotide sequence ID" value="NZ_CZBO01000001.1"/>
</dbReference>
<comment type="similarity">
    <text evidence="7">Belongs to the drug/metabolite transporter (DMT) superfamily. Small multidrug resistance (SMR) (TC 2.A.7.1) family.</text>
</comment>
<dbReference type="GO" id="GO:0005886">
    <property type="term" value="C:plasma membrane"/>
    <property type="evidence" value="ECO:0007669"/>
    <property type="project" value="UniProtKB-SubCell"/>
</dbReference>
<dbReference type="EMBL" id="CZBO01000001">
    <property type="protein sequence ID" value="CUP65322.1"/>
    <property type="molecule type" value="Genomic_DNA"/>
</dbReference>
<evidence type="ECO:0000256" key="4">
    <source>
        <dbReference type="ARBA" id="ARBA00022692"/>
    </source>
</evidence>
<evidence type="ECO:0000256" key="8">
    <source>
        <dbReference type="SAM" id="Phobius"/>
    </source>
</evidence>
<feature type="transmembrane region" description="Helical" evidence="8">
    <location>
        <begin position="85"/>
        <end position="104"/>
    </location>
</feature>
<organism evidence="9 10">
    <name type="scientific">Clostridium baratii</name>
    <dbReference type="NCBI Taxonomy" id="1561"/>
    <lineage>
        <taxon>Bacteria</taxon>
        <taxon>Bacillati</taxon>
        <taxon>Bacillota</taxon>
        <taxon>Clostridia</taxon>
        <taxon>Eubacteriales</taxon>
        <taxon>Clostridiaceae</taxon>
        <taxon>Clostridium</taxon>
    </lineage>
</organism>
<dbReference type="FunFam" id="1.10.3730.20:FF:000001">
    <property type="entry name" value="Quaternary ammonium compound resistance transporter SugE"/>
    <property type="match status" value="1"/>
</dbReference>
<evidence type="ECO:0000313" key="9">
    <source>
        <dbReference type="EMBL" id="CUP65322.1"/>
    </source>
</evidence>